<sequence length="142" mass="15534">AEPEPEPAAGRSTARPAGAARASSACAGEAARPAELRERRERRAAPPGVLFAAGRCWCGRGGQGRAGTRLVGFASACQTRGTENMDSQKDVQPPKQQPMIYICGECHTENEIKARDPIRCRECGYRIMYKKRTKRLVVFDAR</sequence>
<dbReference type="InterPro" id="IPR039747">
    <property type="entry name" value="RPABC4"/>
</dbReference>
<organism evidence="12 13">
    <name type="scientific">Junco hyemalis</name>
    <name type="common">Dark-eyed junco</name>
    <dbReference type="NCBI Taxonomy" id="40217"/>
    <lineage>
        <taxon>Eukaryota</taxon>
        <taxon>Metazoa</taxon>
        <taxon>Chordata</taxon>
        <taxon>Craniata</taxon>
        <taxon>Vertebrata</taxon>
        <taxon>Euteleostomi</taxon>
        <taxon>Archelosauria</taxon>
        <taxon>Archosauria</taxon>
        <taxon>Dinosauria</taxon>
        <taxon>Saurischia</taxon>
        <taxon>Theropoda</taxon>
        <taxon>Coelurosauria</taxon>
        <taxon>Aves</taxon>
        <taxon>Neognathae</taxon>
        <taxon>Neoaves</taxon>
        <taxon>Telluraves</taxon>
        <taxon>Australaves</taxon>
        <taxon>Passeriformes</taxon>
        <taxon>Passerellidae</taxon>
        <taxon>Junco</taxon>
    </lineage>
</organism>
<feature type="compositionally biased region" description="Low complexity" evidence="11">
    <location>
        <begin position="7"/>
        <end position="31"/>
    </location>
</feature>
<dbReference type="InterPro" id="IPR029040">
    <property type="entry name" value="RPABC4/Spt4"/>
</dbReference>
<dbReference type="OMA" id="TENMDSQ"/>
<evidence type="ECO:0000256" key="7">
    <source>
        <dbReference type="ARBA" id="ARBA00025770"/>
    </source>
</evidence>
<keyword evidence="3" id="KW-0863">Zinc-finger</keyword>
<dbReference type="GO" id="GO:0008270">
    <property type="term" value="F:zinc ion binding"/>
    <property type="evidence" value="ECO:0007669"/>
    <property type="project" value="UniProtKB-KW"/>
</dbReference>
<accession>A0A8C5IK87</accession>
<feature type="region of interest" description="Disordered" evidence="11">
    <location>
        <begin position="1"/>
        <end position="44"/>
    </location>
</feature>
<evidence type="ECO:0000256" key="5">
    <source>
        <dbReference type="ARBA" id="ARBA00023163"/>
    </source>
</evidence>
<dbReference type="GO" id="GO:0003677">
    <property type="term" value="F:DNA binding"/>
    <property type="evidence" value="ECO:0007669"/>
    <property type="project" value="InterPro"/>
</dbReference>
<protein>
    <recommendedName>
        <fullName evidence="9">DNA-directed RNA polymerases I, II, and III subunit RPABC4</fullName>
    </recommendedName>
    <alternativeName>
        <fullName evidence="10">DNA-directed RNA polymerase II subunit K</fullName>
    </alternativeName>
</protein>
<dbReference type="SUPFAM" id="SSF63393">
    <property type="entry name" value="RNA polymerase subunits"/>
    <property type="match status" value="1"/>
</dbReference>
<comment type="similarity">
    <text evidence="7">Belongs to the archaeal Rpo12/eukaryotic RPC10 RNA polymerase subunit family.</text>
</comment>
<keyword evidence="4" id="KW-0862">Zinc</keyword>
<name>A0A8C5IK87_JUNHY</name>
<feature type="compositionally biased region" description="Basic and acidic residues" evidence="11">
    <location>
        <begin position="32"/>
        <end position="44"/>
    </location>
</feature>
<dbReference type="GO" id="GO:0005736">
    <property type="term" value="C:RNA polymerase I complex"/>
    <property type="evidence" value="ECO:0007669"/>
    <property type="project" value="TreeGrafter"/>
</dbReference>
<reference evidence="12" key="1">
    <citation type="submission" date="2025-08" db="UniProtKB">
        <authorList>
            <consortium name="Ensembl"/>
        </authorList>
    </citation>
    <scope>IDENTIFICATION</scope>
</reference>
<comment type="function">
    <text evidence="8">DNA-dependent RNA polymerase catalyzes the transcription of DNA into RNA using the four ribonucleoside triphosphates as substrates. Common component of RNA polymerases I, II and III which synthesize ribosomal RNA precursors, mRNA precursors and many functional non-coding RNAs, and a small RNAs, such as 5S rRNA and tRNAs, respectively.</text>
</comment>
<proteinExistence type="inferred from homology"/>
<evidence type="ECO:0000256" key="9">
    <source>
        <dbReference type="ARBA" id="ARBA00070322"/>
    </source>
</evidence>
<keyword evidence="5" id="KW-0804">Transcription</keyword>
<dbReference type="InterPro" id="IPR006591">
    <property type="entry name" value="RNAP_P/RPABC4"/>
</dbReference>
<dbReference type="PANTHER" id="PTHR12056">
    <property type="entry name" value="DNA-DIRECTED RNA POLYMERASES I, II, AND III"/>
    <property type="match status" value="1"/>
</dbReference>
<keyword evidence="13" id="KW-1185">Reference proteome</keyword>
<dbReference type="GO" id="GO:0006351">
    <property type="term" value="P:DNA-templated transcription"/>
    <property type="evidence" value="ECO:0007669"/>
    <property type="project" value="InterPro"/>
</dbReference>
<evidence type="ECO:0000256" key="1">
    <source>
        <dbReference type="ARBA" id="ARBA00004604"/>
    </source>
</evidence>
<evidence type="ECO:0000256" key="2">
    <source>
        <dbReference type="ARBA" id="ARBA00022723"/>
    </source>
</evidence>
<reference evidence="12" key="2">
    <citation type="submission" date="2025-09" db="UniProtKB">
        <authorList>
            <consortium name="Ensembl"/>
        </authorList>
    </citation>
    <scope>IDENTIFICATION</scope>
</reference>
<evidence type="ECO:0000256" key="8">
    <source>
        <dbReference type="ARBA" id="ARBA00054640"/>
    </source>
</evidence>
<dbReference type="GO" id="GO:0005666">
    <property type="term" value="C:RNA polymerase III complex"/>
    <property type="evidence" value="ECO:0007669"/>
    <property type="project" value="TreeGrafter"/>
</dbReference>
<dbReference type="GO" id="GO:0005665">
    <property type="term" value="C:RNA polymerase II, core complex"/>
    <property type="evidence" value="ECO:0007669"/>
    <property type="project" value="TreeGrafter"/>
</dbReference>
<comment type="subcellular location">
    <subcellularLocation>
        <location evidence="1">Nucleus</location>
        <location evidence="1">Nucleolus</location>
    </subcellularLocation>
</comment>
<dbReference type="Pfam" id="PF03604">
    <property type="entry name" value="Zn_ribbon_RPAB4"/>
    <property type="match status" value="1"/>
</dbReference>
<dbReference type="Gene3D" id="2.20.28.30">
    <property type="entry name" value="RNA polymerase ii, chain L"/>
    <property type="match status" value="1"/>
</dbReference>
<dbReference type="AlphaFoldDB" id="A0A8C5IK87"/>
<evidence type="ECO:0000256" key="6">
    <source>
        <dbReference type="ARBA" id="ARBA00023242"/>
    </source>
</evidence>
<evidence type="ECO:0000256" key="10">
    <source>
        <dbReference type="ARBA" id="ARBA00081585"/>
    </source>
</evidence>
<evidence type="ECO:0000313" key="12">
    <source>
        <dbReference type="Ensembl" id="ENSJHYP00000004287.1"/>
    </source>
</evidence>
<dbReference type="SMART" id="SM00659">
    <property type="entry name" value="RPOLCX"/>
    <property type="match status" value="1"/>
</dbReference>
<evidence type="ECO:0000313" key="13">
    <source>
        <dbReference type="Proteomes" id="UP000694408"/>
    </source>
</evidence>
<evidence type="ECO:0000256" key="3">
    <source>
        <dbReference type="ARBA" id="ARBA00022771"/>
    </source>
</evidence>
<evidence type="ECO:0000256" key="11">
    <source>
        <dbReference type="SAM" id="MobiDB-lite"/>
    </source>
</evidence>
<keyword evidence="2" id="KW-0479">Metal-binding</keyword>
<evidence type="ECO:0000256" key="4">
    <source>
        <dbReference type="ARBA" id="ARBA00022833"/>
    </source>
</evidence>
<dbReference type="FunFam" id="2.20.28.30:FF:000001">
    <property type="entry name" value="DNA-directed RNA polymerases I, II, and III subunit RPABC4"/>
    <property type="match status" value="1"/>
</dbReference>
<dbReference type="PANTHER" id="PTHR12056:SF4">
    <property type="entry name" value="DNA-DIRECTED RNA POLYMERASES I, II, AND III SUBUNIT RPABC4"/>
    <property type="match status" value="1"/>
</dbReference>
<dbReference type="Ensembl" id="ENSJHYT00000005314.1">
    <property type="protein sequence ID" value="ENSJHYP00000004287.1"/>
    <property type="gene ID" value="ENSJHYG00000003564.1"/>
</dbReference>
<dbReference type="GO" id="GO:0003899">
    <property type="term" value="F:DNA-directed RNA polymerase activity"/>
    <property type="evidence" value="ECO:0007669"/>
    <property type="project" value="InterPro"/>
</dbReference>
<dbReference type="Proteomes" id="UP000694408">
    <property type="component" value="Unplaced"/>
</dbReference>
<keyword evidence="6" id="KW-0539">Nucleus</keyword>